<dbReference type="InterPro" id="IPR050266">
    <property type="entry name" value="AB_hydrolase_sf"/>
</dbReference>
<keyword evidence="5" id="KW-1185">Reference proteome</keyword>
<dbReference type="STRING" id="452.Lspi_0328"/>
<sequence length="283" mass="32076">MNAKTLMLSIPGFTIGYKIWGHKQNPAILALHGWLDNANSFELLAPCLEQDFYVIAVDLPGHGYSSHLPAGCNYHFIDGIFILINILNALQLKKTHLLGHSMGACLASLAAGVAPERFHSLALIEAIGPFSHPERTCRSQLSNYLLQQLNEITKQEKHYASREDAAKARAKTGYLSLEHARILCERGVRKEGDVYYWQHDRRLLTPNPLRLTETQIISCLENIDVKTCLLLAEQGFNFDEEDMQRRINAVRDIEVVQYRGGHHLHMEQPDTVGQYLVDFFRNA</sequence>
<dbReference type="GO" id="GO:0016787">
    <property type="term" value="F:hydrolase activity"/>
    <property type="evidence" value="ECO:0007669"/>
    <property type="project" value="UniProtKB-KW"/>
</dbReference>
<dbReference type="PRINTS" id="PR00111">
    <property type="entry name" value="ABHYDROLASE"/>
</dbReference>
<evidence type="ECO:0000256" key="2">
    <source>
        <dbReference type="ARBA" id="ARBA00022801"/>
    </source>
</evidence>
<dbReference type="Pfam" id="PF00561">
    <property type="entry name" value="Abhydrolase_1"/>
    <property type="match status" value="1"/>
</dbReference>
<dbReference type="OrthoDB" id="149912at2"/>
<accession>A0A0W0Z9X1</accession>
<proteinExistence type="inferred from homology"/>
<comment type="caution">
    <text evidence="4">The sequence shown here is derived from an EMBL/GenBank/DDBJ whole genome shotgun (WGS) entry which is preliminary data.</text>
</comment>
<dbReference type="PANTHER" id="PTHR43798">
    <property type="entry name" value="MONOACYLGLYCEROL LIPASE"/>
    <property type="match status" value="1"/>
</dbReference>
<feature type="domain" description="AB hydrolase-1" evidence="3">
    <location>
        <begin position="26"/>
        <end position="206"/>
    </location>
</feature>
<organism evidence="4 5">
    <name type="scientific">Legionella spiritensis</name>
    <dbReference type="NCBI Taxonomy" id="452"/>
    <lineage>
        <taxon>Bacteria</taxon>
        <taxon>Pseudomonadati</taxon>
        <taxon>Pseudomonadota</taxon>
        <taxon>Gammaproteobacteria</taxon>
        <taxon>Legionellales</taxon>
        <taxon>Legionellaceae</taxon>
        <taxon>Legionella</taxon>
    </lineage>
</organism>
<dbReference type="InterPro" id="IPR029058">
    <property type="entry name" value="AB_hydrolase_fold"/>
</dbReference>
<gene>
    <name evidence="4" type="ORF">Lspi_0328</name>
</gene>
<dbReference type="RefSeq" id="WP_058482271.1">
    <property type="nucleotide sequence ID" value="NZ_CAAAII010000011.1"/>
</dbReference>
<dbReference type="InterPro" id="IPR000073">
    <property type="entry name" value="AB_hydrolase_1"/>
</dbReference>
<dbReference type="Gene3D" id="3.40.50.1820">
    <property type="entry name" value="alpha/beta hydrolase"/>
    <property type="match status" value="1"/>
</dbReference>
<reference evidence="4 5" key="1">
    <citation type="submission" date="2015-11" db="EMBL/GenBank/DDBJ databases">
        <title>Genomic analysis of 38 Legionella species identifies large and diverse effector repertoires.</title>
        <authorList>
            <person name="Burstein D."/>
            <person name="Amaro F."/>
            <person name="Zusman T."/>
            <person name="Lifshitz Z."/>
            <person name="Cohen O."/>
            <person name="Gilbert J.A."/>
            <person name="Pupko T."/>
            <person name="Shuman H.A."/>
            <person name="Segal G."/>
        </authorList>
    </citation>
    <scope>NUCLEOTIDE SEQUENCE [LARGE SCALE GENOMIC DNA]</scope>
    <source>
        <strain evidence="4 5">Mt.St.Helens-9</strain>
    </source>
</reference>
<name>A0A0W0Z9X1_LEGSP</name>
<dbReference type="SUPFAM" id="SSF53474">
    <property type="entry name" value="alpha/beta-Hydrolases"/>
    <property type="match status" value="1"/>
</dbReference>
<dbReference type="EMBL" id="LNYX01000004">
    <property type="protein sequence ID" value="KTD65909.1"/>
    <property type="molecule type" value="Genomic_DNA"/>
</dbReference>
<evidence type="ECO:0000313" key="4">
    <source>
        <dbReference type="EMBL" id="KTD65909.1"/>
    </source>
</evidence>
<dbReference type="GO" id="GO:0016020">
    <property type="term" value="C:membrane"/>
    <property type="evidence" value="ECO:0007669"/>
    <property type="project" value="TreeGrafter"/>
</dbReference>
<evidence type="ECO:0000313" key="5">
    <source>
        <dbReference type="Proteomes" id="UP000054877"/>
    </source>
</evidence>
<dbReference type="PANTHER" id="PTHR43798:SF14">
    <property type="entry name" value="SERINE HYDROLASE-LIKE PROTEIN DDB_G0286239"/>
    <property type="match status" value="1"/>
</dbReference>
<dbReference type="Proteomes" id="UP000054877">
    <property type="component" value="Unassembled WGS sequence"/>
</dbReference>
<evidence type="ECO:0000259" key="3">
    <source>
        <dbReference type="Pfam" id="PF00561"/>
    </source>
</evidence>
<keyword evidence="2" id="KW-0378">Hydrolase</keyword>
<dbReference type="PATRIC" id="fig|452.5.peg.362"/>
<dbReference type="AlphaFoldDB" id="A0A0W0Z9X1"/>
<comment type="similarity">
    <text evidence="1">Belongs to the AB hydrolase superfamily.</text>
</comment>
<protein>
    <submittedName>
        <fullName evidence="4">Lipase A</fullName>
    </submittedName>
</protein>
<evidence type="ECO:0000256" key="1">
    <source>
        <dbReference type="ARBA" id="ARBA00008645"/>
    </source>
</evidence>